<feature type="region of interest" description="Disordered" evidence="1">
    <location>
        <begin position="129"/>
        <end position="210"/>
    </location>
</feature>
<feature type="region of interest" description="Disordered" evidence="1">
    <location>
        <begin position="1"/>
        <end position="32"/>
    </location>
</feature>
<dbReference type="PANTHER" id="PTHR32345:SF3">
    <property type="entry name" value="MYB-RELATED TRANSCRIPTION FACTOR, PARTNER OF PROFILIN"/>
    <property type="match status" value="1"/>
</dbReference>
<dbReference type="PROSITE" id="PS50090">
    <property type="entry name" value="MYB_LIKE"/>
    <property type="match status" value="1"/>
</dbReference>
<evidence type="ECO:0000256" key="1">
    <source>
        <dbReference type="SAM" id="MobiDB-lite"/>
    </source>
</evidence>
<accession>A0A1L8FZL6</accession>
<sequence>MSQTQSSQSMSMQSSSQCKPAPKKKQKKFSHNEDRVLVSTVMAHANELFGKNALGALKRSSIWEGIARKVNKFSETERTVISCKKRLNEYKRKITKTINNTEPNIGNAKPQKKHWSKQEMSVIRYFRLDSGSGNKTQQASTSASGTKVTAPPAPRPRPQTMDSFLKATRLPPSQTKASAVSLPGPSTAQTPPLAQQQSRSPSKSTTPSCRKSIEEKFLKLQNDVEELKQIISSHFDLLEQMSNK</sequence>
<dbReference type="GO" id="GO:0000978">
    <property type="term" value="F:RNA polymerase II cis-regulatory region sequence-specific DNA binding"/>
    <property type="evidence" value="ECO:0007669"/>
    <property type="project" value="TreeGrafter"/>
</dbReference>
<dbReference type="OrthoDB" id="9907912at2759"/>
<organism evidence="2 3">
    <name type="scientific">Xenopus laevis</name>
    <name type="common">African clawed frog</name>
    <dbReference type="NCBI Taxonomy" id="8355"/>
    <lineage>
        <taxon>Eukaryota</taxon>
        <taxon>Metazoa</taxon>
        <taxon>Chordata</taxon>
        <taxon>Craniata</taxon>
        <taxon>Vertebrata</taxon>
        <taxon>Euteleostomi</taxon>
        <taxon>Amphibia</taxon>
        <taxon>Batrachia</taxon>
        <taxon>Anura</taxon>
        <taxon>Pipoidea</taxon>
        <taxon>Pipidae</taxon>
        <taxon>Xenopodinae</taxon>
        <taxon>Xenopus</taxon>
        <taxon>Xenopus</taxon>
    </lineage>
</organism>
<name>A0A1L8FZL6_XENLA</name>
<dbReference type="GO" id="GO:0000981">
    <property type="term" value="F:DNA-binding transcription factor activity, RNA polymerase II-specific"/>
    <property type="evidence" value="ECO:0007669"/>
    <property type="project" value="TreeGrafter"/>
</dbReference>
<gene>
    <name evidence="3" type="primary">LOC121394760</name>
</gene>
<evidence type="ECO:0000313" key="2">
    <source>
        <dbReference type="Proteomes" id="UP000186698"/>
    </source>
</evidence>
<proteinExistence type="predicted"/>
<dbReference type="InterPro" id="IPR052870">
    <property type="entry name" value="Myb-related_repressor"/>
</dbReference>
<dbReference type="PANTHER" id="PTHR32345">
    <property type="entry name" value="MYB-RELATED TRANSCRIPTION FACTOR, PARTNER OF PROFILIN"/>
    <property type="match status" value="1"/>
</dbReference>
<dbReference type="InterPro" id="IPR028002">
    <property type="entry name" value="Myb_DNA-bind_5"/>
</dbReference>
<feature type="compositionally biased region" description="Polar residues" evidence="1">
    <location>
        <begin position="131"/>
        <end position="147"/>
    </location>
</feature>
<protein>
    <submittedName>
        <fullName evidence="3">Myb-related transcription factor, partner of profilin-like</fullName>
    </submittedName>
</protein>
<dbReference type="RefSeq" id="XP_041422495.1">
    <property type="nucleotide sequence ID" value="XM_041566561.1"/>
</dbReference>
<dbReference type="AlphaFoldDB" id="A0A1L8FZL6"/>
<dbReference type="Proteomes" id="UP000186698">
    <property type="component" value="Chromosome 6L"/>
</dbReference>
<reference evidence="3" key="1">
    <citation type="submission" date="2025-08" db="UniProtKB">
        <authorList>
            <consortium name="RefSeq"/>
        </authorList>
    </citation>
    <scope>IDENTIFICATION</scope>
    <source>
        <strain evidence="3">J_2021</strain>
        <tissue evidence="3">Erythrocytes</tissue>
    </source>
</reference>
<dbReference type="GO" id="GO:0005634">
    <property type="term" value="C:nucleus"/>
    <property type="evidence" value="ECO:0007669"/>
    <property type="project" value="TreeGrafter"/>
</dbReference>
<dbReference type="InterPro" id="IPR001005">
    <property type="entry name" value="SANT/Myb"/>
</dbReference>
<keyword evidence="2" id="KW-1185">Reference proteome</keyword>
<dbReference type="GeneID" id="121394760"/>
<dbReference type="Pfam" id="PF13873">
    <property type="entry name" value="Myb_DNA-bind_5"/>
    <property type="match status" value="1"/>
</dbReference>
<dbReference type="KEGG" id="xla:121394760"/>
<dbReference type="PaxDb" id="8355-A0A1L8FZL6"/>
<evidence type="ECO:0000313" key="3">
    <source>
        <dbReference type="RefSeq" id="XP_041422495.1"/>
    </source>
</evidence>
<feature type="compositionally biased region" description="Low complexity" evidence="1">
    <location>
        <begin position="1"/>
        <end position="20"/>
    </location>
</feature>
<feature type="compositionally biased region" description="Polar residues" evidence="1">
    <location>
        <begin position="171"/>
        <end position="209"/>
    </location>
</feature>